<dbReference type="GeneID" id="27310221"/>
<sequence>MFPASRWAARLSQKARLVPAYRYISTKESGIARKTPRFGLSHNLRNARQSNQEPHLQREQDSENPHGRSFNDARQVQGDNVAQALQRTAHSDQNDMLSPVHIPDDPLAILKPDHPAMGILANSTIIIQRQIEMMNIMIGFEQANKYVILDPLGNHIGYLAEPDGNMLKRQLFKTHRGFTVHVFDKYEKEVLRITRPFTFINSRVGVYDAVNPDPNLGHHPTDALQGISAGSIANRTSAQLSPLRTEEMRIIGEVQQQWAPLRRKYNLFLNRPAEVQDPNSAPQLTAGSLPLSTSTALQTVDSGHRTVHMSQWAYCDEPFLSWDFSLLSADSRLLGSVNRNFAGFAREIFTDTGVYALRMDSAALAAEPRHLISRTGERALRQHEQSAPGMTLDQRAVMLATAVSIDFDYFSRHSGSGGILPIPMWIPWWGGGAAEAGAAGGAAEAGAAAGAVGAAESAGALGTEVGAAARGAGALGAGESAVAGVGSIAGYEAMQRGFGRVPDDASPTVQDPYSPQNAESPAQQEGEESFWGERAPWEQDGQSPWRQYEENPWGSQNGQSPWGGANNGEGDGEGDWGDWF</sequence>
<dbReference type="HOGENOM" id="CLU_023808_3_1_1"/>
<dbReference type="AlphaFoldDB" id="A0A0D2ALN2"/>
<evidence type="ECO:0000313" key="3">
    <source>
        <dbReference type="EMBL" id="KIW07405.1"/>
    </source>
</evidence>
<dbReference type="EMBL" id="KN847533">
    <property type="protein sequence ID" value="KIW07405.1"/>
    <property type="molecule type" value="Genomic_DNA"/>
</dbReference>
<dbReference type="GO" id="GO:0017128">
    <property type="term" value="F:phospholipid scramblase activity"/>
    <property type="evidence" value="ECO:0007669"/>
    <property type="project" value="InterPro"/>
</dbReference>
<reference evidence="3 4" key="1">
    <citation type="submission" date="2015-01" db="EMBL/GenBank/DDBJ databases">
        <title>The Genome Sequence of Ochroconis gallopava CBS43764.</title>
        <authorList>
            <consortium name="The Broad Institute Genomics Platform"/>
            <person name="Cuomo C."/>
            <person name="de Hoog S."/>
            <person name="Gorbushina A."/>
            <person name="Stielow B."/>
            <person name="Teixiera M."/>
            <person name="Abouelleil A."/>
            <person name="Chapman S.B."/>
            <person name="Priest M."/>
            <person name="Young S.K."/>
            <person name="Wortman J."/>
            <person name="Nusbaum C."/>
            <person name="Birren B."/>
        </authorList>
    </citation>
    <scope>NUCLEOTIDE SEQUENCE [LARGE SCALE GENOMIC DNA]</scope>
    <source>
        <strain evidence="3 4">CBS 43764</strain>
    </source>
</reference>
<dbReference type="Proteomes" id="UP000053259">
    <property type="component" value="Unassembled WGS sequence"/>
</dbReference>
<dbReference type="GO" id="GO:0005886">
    <property type="term" value="C:plasma membrane"/>
    <property type="evidence" value="ECO:0007669"/>
    <property type="project" value="TreeGrafter"/>
</dbReference>
<feature type="compositionally biased region" description="Polar residues" evidence="2">
    <location>
        <begin position="507"/>
        <end position="523"/>
    </location>
</feature>
<name>A0A0D2ALN2_9PEZI</name>
<feature type="compositionally biased region" description="Basic and acidic residues" evidence="2">
    <location>
        <begin position="55"/>
        <end position="71"/>
    </location>
</feature>
<dbReference type="STRING" id="253628.A0A0D2ALN2"/>
<keyword evidence="4" id="KW-1185">Reference proteome</keyword>
<evidence type="ECO:0008006" key="5">
    <source>
        <dbReference type="Google" id="ProtNLM"/>
    </source>
</evidence>
<dbReference type="InterPro" id="IPR005552">
    <property type="entry name" value="Scramblase"/>
</dbReference>
<dbReference type="FunCoup" id="A0A0D2ALN2">
    <property type="interactions" value="180"/>
</dbReference>
<dbReference type="PANTHER" id="PTHR23248:SF9">
    <property type="entry name" value="PHOSPHOLIPID SCRAMBLASE"/>
    <property type="match status" value="1"/>
</dbReference>
<feature type="region of interest" description="Disordered" evidence="2">
    <location>
        <begin position="498"/>
        <end position="580"/>
    </location>
</feature>
<comment type="similarity">
    <text evidence="1">Belongs to the phospholipid scramblase family.</text>
</comment>
<accession>A0A0D2ALN2</accession>
<evidence type="ECO:0000256" key="2">
    <source>
        <dbReference type="SAM" id="MobiDB-lite"/>
    </source>
</evidence>
<protein>
    <recommendedName>
        <fullName evidence="5">Scramblase-domain-containing protein</fullName>
    </recommendedName>
</protein>
<organism evidence="3 4">
    <name type="scientific">Verruconis gallopava</name>
    <dbReference type="NCBI Taxonomy" id="253628"/>
    <lineage>
        <taxon>Eukaryota</taxon>
        <taxon>Fungi</taxon>
        <taxon>Dikarya</taxon>
        <taxon>Ascomycota</taxon>
        <taxon>Pezizomycotina</taxon>
        <taxon>Dothideomycetes</taxon>
        <taxon>Pleosporomycetidae</taxon>
        <taxon>Venturiales</taxon>
        <taxon>Sympoventuriaceae</taxon>
        <taxon>Verruconis</taxon>
    </lineage>
</organism>
<feature type="compositionally biased region" description="Acidic residues" evidence="2">
    <location>
        <begin position="570"/>
        <end position="580"/>
    </location>
</feature>
<proteinExistence type="inferred from homology"/>
<dbReference type="InParanoid" id="A0A0D2ALN2"/>
<dbReference type="Pfam" id="PF03803">
    <property type="entry name" value="Scramblase"/>
    <property type="match status" value="2"/>
</dbReference>
<dbReference type="VEuPathDB" id="FungiDB:PV09_02248"/>
<dbReference type="PANTHER" id="PTHR23248">
    <property type="entry name" value="PHOSPHOLIPID SCRAMBLASE-RELATED"/>
    <property type="match status" value="1"/>
</dbReference>
<feature type="region of interest" description="Disordered" evidence="2">
    <location>
        <begin position="47"/>
        <end position="72"/>
    </location>
</feature>
<dbReference type="RefSeq" id="XP_016217274.1">
    <property type="nucleotide sequence ID" value="XM_016355258.1"/>
</dbReference>
<evidence type="ECO:0000256" key="1">
    <source>
        <dbReference type="ARBA" id="ARBA00005350"/>
    </source>
</evidence>
<evidence type="ECO:0000313" key="4">
    <source>
        <dbReference type="Proteomes" id="UP000053259"/>
    </source>
</evidence>
<dbReference type="OrthoDB" id="191150at2759"/>
<gene>
    <name evidence="3" type="ORF">PV09_02248</name>
</gene>